<evidence type="ECO:0000256" key="3">
    <source>
        <dbReference type="ARBA" id="ARBA00022801"/>
    </source>
</evidence>
<dbReference type="Gene3D" id="3.40.710.10">
    <property type="entry name" value="DD-peptidase/beta-lactamase superfamily"/>
    <property type="match status" value="1"/>
</dbReference>
<keyword evidence="3" id="KW-0378">Hydrolase</keyword>
<evidence type="ECO:0000256" key="7">
    <source>
        <dbReference type="PIRSR" id="PIRSR618044-1"/>
    </source>
</evidence>
<evidence type="ECO:0000256" key="2">
    <source>
        <dbReference type="ARBA" id="ARBA00022729"/>
    </source>
</evidence>
<dbReference type="GO" id="GO:0008360">
    <property type="term" value="P:regulation of cell shape"/>
    <property type="evidence" value="ECO:0007669"/>
    <property type="project" value="UniProtKB-KW"/>
</dbReference>
<feature type="binding site" evidence="8">
    <location>
        <position position="199"/>
    </location>
    <ligand>
        <name>substrate</name>
    </ligand>
</feature>
<accession>A0A975RAW0</accession>
<keyword evidence="11" id="KW-0121">Carboxypeptidase</keyword>
<evidence type="ECO:0000256" key="1">
    <source>
        <dbReference type="ARBA" id="ARBA00007164"/>
    </source>
</evidence>
<protein>
    <submittedName>
        <fullName evidence="11">D-alanyl-D-alanine carboxypeptidase</fullName>
    </submittedName>
</protein>
<dbReference type="SUPFAM" id="SSF56601">
    <property type="entry name" value="beta-lactamase/transpeptidase-like"/>
    <property type="match status" value="1"/>
</dbReference>
<dbReference type="AlphaFoldDB" id="A0A975RAW0"/>
<dbReference type="GO" id="GO:0009252">
    <property type="term" value="P:peptidoglycan biosynthetic process"/>
    <property type="evidence" value="ECO:0007669"/>
    <property type="project" value="UniProtKB-KW"/>
</dbReference>
<proteinExistence type="inferred from homology"/>
<name>A0A975RAW0_9GAMM</name>
<comment type="similarity">
    <text evidence="1 9">Belongs to the peptidase S11 family.</text>
</comment>
<keyword evidence="12" id="KW-1185">Reference proteome</keyword>
<dbReference type="EMBL" id="CP073754">
    <property type="protein sequence ID" value="QWF72557.1"/>
    <property type="molecule type" value="Genomic_DNA"/>
</dbReference>
<dbReference type="InterPro" id="IPR001967">
    <property type="entry name" value="Peptidase_S11_N"/>
</dbReference>
<feature type="active site" description="Proton acceptor" evidence="7">
    <location>
        <position position="40"/>
    </location>
</feature>
<evidence type="ECO:0000256" key="5">
    <source>
        <dbReference type="ARBA" id="ARBA00022984"/>
    </source>
</evidence>
<keyword evidence="5" id="KW-0573">Peptidoglycan synthesis</keyword>
<keyword evidence="11" id="KW-0645">Protease</keyword>
<reference evidence="11" key="1">
    <citation type="submission" date="2021-04" db="EMBL/GenBank/DDBJ databases">
        <title>Draft genome sequence data of methanotrophic Methylovulum sp. strain S1L and Methylomonas sp. strain S2AM isolated from boreal lake water columns.</title>
        <authorList>
            <person name="Rissanen A.J."/>
            <person name="Mangayil R."/>
            <person name="Svenning M.M."/>
            <person name="Khanongnuch R."/>
        </authorList>
    </citation>
    <scope>NUCLEOTIDE SEQUENCE</scope>
    <source>
        <strain evidence="11">S2AM</strain>
    </source>
</reference>
<dbReference type="Pfam" id="PF00768">
    <property type="entry name" value="Peptidase_S11"/>
    <property type="match status" value="1"/>
</dbReference>
<dbReference type="Proteomes" id="UP000676649">
    <property type="component" value="Chromosome"/>
</dbReference>
<feature type="active site" description="Acyl-ester intermediate" evidence="7">
    <location>
        <position position="37"/>
    </location>
</feature>
<dbReference type="InterPro" id="IPR012338">
    <property type="entry name" value="Beta-lactam/transpept-like"/>
</dbReference>
<feature type="domain" description="Peptidase S11 D-alanyl-D-alanine carboxypeptidase A N-terminal" evidence="10">
    <location>
        <begin position="11"/>
        <end position="229"/>
    </location>
</feature>
<evidence type="ECO:0000313" key="11">
    <source>
        <dbReference type="EMBL" id="QWF72557.1"/>
    </source>
</evidence>
<evidence type="ECO:0000259" key="10">
    <source>
        <dbReference type="Pfam" id="PF00768"/>
    </source>
</evidence>
<dbReference type="PANTHER" id="PTHR21581:SF6">
    <property type="entry name" value="TRAFFICKING PROTEIN PARTICLE COMPLEX SUBUNIT 12"/>
    <property type="match status" value="1"/>
</dbReference>
<evidence type="ECO:0000256" key="8">
    <source>
        <dbReference type="PIRSR" id="PIRSR618044-2"/>
    </source>
</evidence>
<dbReference type="PANTHER" id="PTHR21581">
    <property type="entry name" value="D-ALANYL-D-ALANINE CARBOXYPEPTIDASE"/>
    <property type="match status" value="1"/>
</dbReference>
<dbReference type="GO" id="GO:0071555">
    <property type="term" value="P:cell wall organization"/>
    <property type="evidence" value="ECO:0007669"/>
    <property type="project" value="UniProtKB-KW"/>
</dbReference>
<dbReference type="PRINTS" id="PR00725">
    <property type="entry name" value="DADACBPTASE1"/>
</dbReference>
<dbReference type="KEGG" id="mpad:KEF85_11225"/>
<keyword evidence="6" id="KW-0961">Cell wall biogenesis/degradation</keyword>
<feature type="active site" evidence="7">
    <location>
        <position position="97"/>
    </location>
</feature>
<gene>
    <name evidence="11" type="ORF">KEF85_11225</name>
</gene>
<dbReference type="InterPro" id="IPR018044">
    <property type="entry name" value="Peptidase_S11"/>
</dbReference>
<sequence>MLHSVSASARYAAIVIDAETGRVIHETEAAQRWYPASLTKVMTLYMTFVALRSGELSLQDQLTVSAHAAMQPSSKLGLRTGQNISVEHAILAVTTRSANDAAVLLAERLGGSEAHFADMMTHQAQQLGMSSSSFENASGLPDEGQISSARDLAVLSLALIRDFPHYYHYFSVTEFAYKGRLLPNTNRILRSYPDADGLKTGFTCGSGYNLIASAKRNGHRLIGVLLGAHSSGERFAQMENLLDVGFEKSNSAEPGIHVSQLKSDLYSPPPFQLSSNRCAGSAQQMGADAGTGNRYEPILIKPQVRHAAQHVTPASKALIQPAVHHPAKFKAITPHHHAEYHRHSRVLHTVKNDAVTGSERKQPIVVAAASHNFIPKPHHHSAPKRHY</sequence>
<evidence type="ECO:0000256" key="9">
    <source>
        <dbReference type="RuleBase" id="RU004016"/>
    </source>
</evidence>
<evidence type="ECO:0000313" key="12">
    <source>
        <dbReference type="Proteomes" id="UP000676649"/>
    </source>
</evidence>
<keyword evidence="2" id="KW-0732">Signal</keyword>
<dbReference type="GO" id="GO:0006508">
    <property type="term" value="P:proteolysis"/>
    <property type="evidence" value="ECO:0007669"/>
    <property type="project" value="InterPro"/>
</dbReference>
<organism evidence="11 12">
    <name type="scientific">Methylomonas paludis</name>
    <dbReference type="NCBI Taxonomy" id="1173101"/>
    <lineage>
        <taxon>Bacteria</taxon>
        <taxon>Pseudomonadati</taxon>
        <taxon>Pseudomonadota</taxon>
        <taxon>Gammaproteobacteria</taxon>
        <taxon>Methylococcales</taxon>
        <taxon>Methylococcaceae</taxon>
        <taxon>Methylomonas</taxon>
    </lineage>
</organism>
<dbReference type="GO" id="GO:0009002">
    <property type="term" value="F:serine-type D-Ala-D-Ala carboxypeptidase activity"/>
    <property type="evidence" value="ECO:0007669"/>
    <property type="project" value="InterPro"/>
</dbReference>
<keyword evidence="4" id="KW-0133">Cell shape</keyword>
<evidence type="ECO:0000256" key="4">
    <source>
        <dbReference type="ARBA" id="ARBA00022960"/>
    </source>
</evidence>
<evidence type="ECO:0000256" key="6">
    <source>
        <dbReference type="ARBA" id="ARBA00023316"/>
    </source>
</evidence>